<protein>
    <recommendedName>
        <fullName evidence="10">Tripartite ATP-independent periplasmic transporters DctQ component domain-containing protein</fullName>
    </recommendedName>
</protein>
<comment type="similarity">
    <text evidence="8">Belongs to the TRAP transporter small permease family.</text>
</comment>
<reference evidence="11 12" key="1">
    <citation type="journal article" date="2010" name="Stand. Genomic Sci.">
        <title>Complete genome sequence of Aminobacterium colombiense type strain (ALA-1).</title>
        <authorList>
            <person name="Chertkov O."/>
            <person name="Sikorski J."/>
            <person name="Brambilla E."/>
            <person name="Lapidus A."/>
            <person name="Copeland A."/>
            <person name="Glavina Del Rio T."/>
            <person name="Nolan M."/>
            <person name="Lucas S."/>
            <person name="Tice H."/>
            <person name="Cheng J.F."/>
            <person name="Han C."/>
            <person name="Detter J.C."/>
            <person name="Bruce D."/>
            <person name="Tapia R."/>
            <person name="Goodwin L."/>
            <person name="Pitluck S."/>
            <person name="Liolios K."/>
            <person name="Ivanova N."/>
            <person name="Mavromatis K."/>
            <person name="Ovchinnikova G."/>
            <person name="Pati A."/>
            <person name="Chen A."/>
            <person name="Palaniappan K."/>
            <person name="Land M."/>
            <person name="Hauser L."/>
            <person name="Chang Y.J."/>
            <person name="Jeffries C.D."/>
            <person name="Spring S."/>
            <person name="Rohde M."/>
            <person name="Goker M."/>
            <person name="Bristow J."/>
            <person name="Eisen J.A."/>
            <person name="Markowitz V."/>
            <person name="Hugenholtz P."/>
            <person name="Kyrpides N.C."/>
            <person name="Klenk H.P."/>
        </authorList>
    </citation>
    <scope>NUCLEOTIDE SEQUENCE [LARGE SCALE GENOMIC DNA]</scope>
    <source>
        <strain evidence="12">DSM 12261 / ALA-1</strain>
    </source>
</reference>
<dbReference type="OrthoDB" id="4006at2"/>
<gene>
    <name evidence="11" type="ordered locus">Amico_0209</name>
</gene>
<dbReference type="STRING" id="572547.Amico_0209"/>
<evidence type="ECO:0000256" key="6">
    <source>
        <dbReference type="ARBA" id="ARBA00022989"/>
    </source>
</evidence>
<keyword evidence="6 9" id="KW-1133">Transmembrane helix</keyword>
<keyword evidence="12" id="KW-1185">Reference proteome</keyword>
<evidence type="ECO:0000256" key="5">
    <source>
        <dbReference type="ARBA" id="ARBA00022692"/>
    </source>
</evidence>
<dbReference type="KEGG" id="aco:Amico_0209"/>
<evidence type="ECO:0000256" key="9">
    <source>
        <dbReference type="SAM" id="Phobius"/>
    </source>
</evidence>
<dbReference type="AlphaFoldDB" id="D5ECS3"/>
<evidence type="ECO:0000313" key="11">
    <source>
        <dbReference type="EMBL" id="ADE56355.1"/>
    </source>
</evidence>
<feature type="domain" description="Tripartite ATP-independent periplasmic transporters DctQ component" evidence="10">
    <location>
        <begin position="28"/>
        <end position="160"/>
    </location>
</feature>
<evidence type="ECO:0000259" key="10">
    <source>
        <dbReference type="Pfam" id="PF04290"/>
    </source>
</evidence>
<comment type="subcellular location">
    <subcellularLocation>
        <location evidence="1">Cell inner membrane</location>
        <topology evidence="1">Multi-pass membrane protein</topology>
    </subcellularLocation>
</comment>
<feature type="transmembrane region" description="Helical" evidence="9">
    <location>
        <begin position="12"/>
        <end position="33"/>
    </location>
</feature>
<dbReference type="PANTHER" id="PTHR35011">
    <property type="entry name" value="2,3-DIKETO-L-GULONATE TRAP TRANSPORTER SMALL PERMEASE PROTEIN YIAM"/>
    <property type="match status" value="1"/>
</dbReference>
<dbReference type="Proteomes" id="UP000002366">
    <property type="component" value="Chromosome"/>
</dbReference>
<evidence type="ECO:0000256" key="4">
    <source>
        <dbReference type="ARBA" id="ARBA00022519"/>
    </source>
</evidence>
<name>D5ECS3_AMICL</name>
<keyword evidence="2" id="KW-0813">Transport</keyword>
<dbReference type="InterPro" id="IPR055348">
    <property type="entry name" value="DctQ"/>
</dbReference>
<keyword evidence="5 9" id="KW-0812">Transmembrane</keyword>
<dbReference type="GO" id="GO:0015740">
    <property type="term" value="P:C4-dicarboxylate transport"/>
    <property type="evidence" value="ECO:0007669"/>
    <property type="project" value="TreeGrafter"/>
</dbReference>
<feature type="transmembrane region" description="Helical" evidence="9">
    <location>
        <begin position="94"/>
        <end position="119"/>
    </location>
</feature>
<evidence type="ECO:0000256" key="1">
    <source>
        <dbReference type="ARBA" id="ARBA00004429"/>
    </source>
</evidence>
<dbReference type="PANTHER" id="PTHR35011:SF2">
    <property type="entry name" value="2,3-DIKETO-L-GULONATE TRAP TRANSPORTER SMALL PERMEASE PROTEIN YIAM"/>
    <property type="match status" value="1"/>
</dbReference>
<dbReference type="InterPro" id="IPR007387">
    <property type="entry name" value="TRAP_DctQ"/>
</dbReference>
<evidence type="ECO:0000256" key="2">
    <source>
        <dbReference type="ARBA" id="ARBA00022448"/>
    </source>
</evidence>
<evidence type="ECO:0000256" key="7">
    <source>
        <dbReference type="ARBA" id="ARBA00023136"/>
    </source>
</evidence>
<dbReference type="Pfam" id="PF04290">
    <property type="entry name" value="DctQ"/>
    <property type="match status" value="1"/>
</dbReference>
<keyword evidence="4" id="KW-0997">Cell inner membrane</keyword>
<keyword evidence="7 9" id="KW-0472">Membrane</keyword>
<dbReference type="GO" id="GO:0022857">
    <property type="term" value="F:transmembrane transporter activity"/>
    <property type="evidence" value="ECO:0007669"/>
    <property type="project" value="TreeGrafter"/>
</dbReference>
<evidence type="ECO:0000256" key="8">
    <source>
        <dbReference type="ARBA" id="ARBA00038436"/>
    </source>
</evidence>
<feature type="transmembrane region" description="Helical" evidence="9">
    <location>
        <begin position="139"/>
        <end position="160"/>
    </location>
</feature>
<evidence type="ECO:0000256" key="3">
    <source>
        <dbReference type="ARBA" id="ARBA00022475"/>
    </source>
</evidence>
<dbReference type="HOGENOM" id="CLU_1536901_0_0_0"/>
<sequence>MKNLYLRFVRLIEIFENTICAAGLVLTTVLVFAQVVNRYWLHFEIMWLSDLALYFFTFFMLLAIALTTRVEGHTSVDVFLETFFKGEHMAKSRAIYIMILNLISIVIMFAFLPVVLKFTLRAITYPEYGTLVRWFNTSWLVECMFMMLVLSIFHSIHNVVVKFIDYRRQYVIPVSQEGK</sequence>
<feature type="transmembrane region" description="Helical" evidence="9">
    <location>
        <begin position="45"/>
        <end position="66"/>
    </location>
</feature>
<organism evidence="11 12">
    <name type="scientific">Aminobacterium colombiense (strain DSM 12261 / ALA-1)</name>
    <dbReference type="NCBI Taxonomy" id="572547"/>
    <lineage>
        <taxon>Bacteria</taxon>
        <taxon>Thermotogati</taxon>
        <taxon>Synergistota</taxon>
        <taxon>Synergistia</taxon>
        <taxon>Synergistales</taxon>
        <taxon>Aminobacteriaceae</taxon>
        <taxon>Aminobacterium</taxon>
    </lineage>
</organism>
<keyword evidence="3" id="KW-1003">Cell membrane</keyword>
<dbReference type="RefSeq" id="WP_013047621.1">
    <property type="nucleotide sequence ID" value="NC_014011.1"/>
</dbReference>
<dbReference type="EMBL" id="CP001997">
    <property type="protein sequence ID" value="ADE56355.1"/>
    <property type="molecule type" value="Genomic_DNA"/>
</dbReference>
<accession>D5ECS3</accession>
<dbReference type="GO" id="GO:0005886">
    <property type="term" value="C:plasma membrane"/>
    <property type="evidence" value="ECO:0007669"/>
    <property type="project" value="UniProtKB-SubCell"/>
</dbReference>
<evidence type="ECO:0000313" key="12">
    <source>
        <dbReference type="Proteomes" id="UP000002366"/>
    </source>
</evidence>
<dbReference type="eggNOG" id="COG3090">
    <property type="taxonomic scope" value="Bacteria"/>
</dbReference>
<proteinExistence type="inferred from homology"/>